<dbReference type="OrthoDB" id="121539at2"/>
<dbReference type="InterPro" id="IPR034660">
    <property type="entry name" value="DinB/YfiT-like"/>
</dbReference>
<evidence type="ECO:0000259" key="1">
    <source>
        <dbReference type="Pfam" id="PF12867"/>
    </source>
</evidence>
<dbReference type="Gene3D" id="1.20.120.450">
    <property type="entry name" value="dinb family like domain"/>
    <property type="match status" value="1"/>
</dbReference>
<gene>
    <name evidence="2" type="ORF">SAMN05421771_3559</name>
</gene>
<evidence type="ECO:0000313" key="2">
    <source>
        <dbReference type="EMBL" id="SFS18770.1"/>
    </source>
</evidence>
<dbReference type="RefSeq" id="WP_089841193.1">
    <property type="nucleotide sequence ID" value="NZ_FOZL01000001.1"/>
</dbReference>
<sequence>MHEVLRKLQRELSDGLSGLTAEQTQMRRSPEAWSIQQIVEHLLLTHESTAATFETRVQKGTPTQASASLQQRAAQFVVTTLGIFPKGRLAPERVMPPDPTVRPLSAIELNARIAEVLFPMDAAMTQAEQLFGLKKRSVSHAILGPMSVYQWRFFHFVHGEHHLRQILATRRVFQI</sequence>
<dbReference type="InterPro" id="IPR024775">
    <property type="entry name" value="DinB-like"/>
</dbReference>
<dbReference type="AlphaFoldDB" id="A0A1I6MSS1"/>
<dbReference type="Proteomes" id="UP000199024">
    <property type="component" value="Unassembled WGS sequence"/>
</dbReference>
<reference evidence="2 3" key="1">
    <citation type="submission" date="2016-10" db="EMBL/GenBank/DDBJ databases">
        <authorList>
            <person name="de Groot N.N."/>
        </authorList>
    </citation>
    <scope>NUCLEOTIDE SEQUENCE [LARGE SCALE GENOMIC DNA]</scope>
    <source>
        <strain evidence="2 3">DSM 21001</strain>
    </source>
</reference>
<evidence type="ECO:0000313" key="3">
    <source>
        <dbReference type="Proteomes" id="UP000199024"/>
    </source>
</evidence>
<name>A0A1I6MSS1_9BACT</name>
<organism evidence="2 3">
    <name type="scientific">Granulicella pectinivorans</name>
    <dbReference type="NCBI Taxonomy" id="474950"/>
    <lineage>
        <taxon>Bacteria</taxon>
        <taxon>Pseudomonadati</taxon>
        <taxon>Acidobacteriota</taxon>
        <taxon>Terriglobia</taxon>
        <taxon>Terriglobales</taxon>
        <taxon>Acidobacteriaceae</taxon>
        <taxon>Granulicella</taxon>
    </lineage>
</organism>
<feature type="domain" description="DinB-like" evidence="1">
    <location>
        <begin position="6"/>
        <end position="166"/>
    </location>
</feature>
<accession>A0A1I6MSS1</accession>
<protein>
    <submittedName>
        <fullName evidence="2">DinB superfamily protein</fullName>
    </submittedName>
</protein>
<dbReference type="SUPFAM" id="SSF109854">
    <property type="entry name" value="DinB/YfiT-like putative metalloenzymes"/>
    <property type="match status" value="1"/>
</dbReference>
<dbReference type="EMBL" id="FOZL01000001">
    <property type="protein sequence ID" value="SFS18770.1"/>
    <property type="molecule type" value="Genomic_DNA"/>
</dbReference>
<keyword evidence="3" id="KW-1185">Reference proteome</keyword>
<dbReference type="Pfam" id="PF12867">
    <property type="entry name" value="DinB_2"/>
    <property type="match status" value="1"/>
</dbReference>
<proteinExistence type="predicted"/>